<accession>E8LTL8</accession>
<dbReference type="EMBL" id="AEVS01000053">
    <property type="protein sequence ID" value="EGA65937.1"/>
    <property type="molecule type" value="Genomic_DNA"/>
</dbReference>
<feature type="transmembrane region" description="Helical" evidence="1">
    <location>
        <begin position="16"/>
        <end position="36"/>
    </location>
</feature>
<keyword evidence="1" id="KW-0472">Membrane</keyword>
<dbReference type="STRING" id="945543.VIBR0546_16041"/>
<proteinExistence type="predicted"/>
<comment type="caution">
    <text evidence="2">The sequence shown here is derived from an EMBL/GenBank/DDBJ whole genome shotgun (WGS) entry which is preliminary data.</text>
</comment>
<keyword evidence="1" id="KW-1133">Transmembrane helix</keyword>
<name>E8LTL8_9VIBR</name>
<reference evidence="2 3" key="1">
    <citation type="journal article" date="2012" name="Int. J. Syst. Evol. Microbiol.">
        <title>Vibrio caribbeanicus sp. nov., isolated from the marine sponge Scleritoderma cyanea.</title>
        <authorList>
            <person name="Hoffmann M."/>
            <person name="Monday S.R."/>
            <person name="Allard M.W."/>
            <person name="Strain E.A."/>
            <person name="Whittaker P."/>
            <person name="Naum M."/>
            <person name="McCarthy P.J."/>
            <person name="Lopez J.V."/>
            <person name="Fischer M."/>
            <person name="Brown E.W."/>
        </authorList>
    </citation>
    <scope>NUCLEOTIDE SEQUENCE [LARGE SCALE GENOMIC DNA]</scope>
    <source>
        <strain evidence="2 3">LMG 20546</strain>
    </source>
</reference>
<evidence type="ECO:0000256" key="1">
    <source>
        <dbReference type="SAM" id="Phobius"/>
    </source>
</evidence>
<organism evidence="2 3">
    <name type="scientific">Vibrio brasiliensis LMG 20546</name>
    <dbReference type="NCBI Taxonomy" id="945543"/>
    <lineage>
        <taxon>Bacteria</taxon>
        <taxon>Pseudomonadati</taxon>
        <taxon>Pseudomonadota</taxon>
        <taxon>Gammaproteobacteria</taxon>
        <taxon>Vibrionales</taxon>
        <taxon>Vibrionaceae</taxon>
        <taxon>Vibrio</taxon>
        <taxon>Vibrio oreintalis group</taxon>
    </lineage>
</organism>
<keyword evidence="1" id="KW-0812">Transmembrane</keyword>
<dbReference type="AlphaFoldDB" id="E8LTL8"/>
<evidence type="ECO:0000313" key="2">
    <source>
        <dbReference type="EMBL" id="EGA65937.1"/>
    </source>
</evidence>
<keyword evidence="3" id="KW-1185">Reference proteome</keyword>
<gene>
    <name evidence="2" type="ORF">VIBR0546_16041</name>
</gene>
<dbReference type="Proteomes" id="UP000004371">
    <property type="component" value="Unassembled WGS sequence"/>
</dbReference>
<protein>
    <submittedName>
        <fullName evidence="2">Uncharacterized protein</fullName>
    </submittedName>
</protein>
<evidence type="ECO:0000313" key="3">
    <source>
        <dbReference type="Proteomes" id="UP000004371"/>
    </source>
</evidence>
<sequence>MSTVGKQNLDLDRTSLHQANIVLSLFRGITFFFYYCQSMRIQPDTDIDTEPQQKDQKSQ</sequence>